<sequence>MRQKVHGFGLLKGLSFRAQYSNCVVSYDAFLHYSLWRIAWQNGLLHALFLLSAISSAHPPPINPINPFLQLSHLFSFLHCIPTIPNPSTPSLLSPSNTATLSTLSSSILHSITFVNPDV</sequence>
<protein>
    <submittedName>
        <fullName evidence="1">Uncharacterized protein</fullName>
    </submittedName>
</protein>
<dbReference type="Proteomes" id="UP000623129">
    <property type="component" value="Unassembled WGS sequence"/>
</dbReference>
<name>A0A833QKX8_9POAL</name>
<proteinExistence type="predicted"/>
<evidence type="ECO:0000313" key="2">
    <source>
        <dbReference type="Proteomes" id="UP000623129"/>
    </source>
</evidence>
<evidence type="ECO:0000313" key="1">
    <source>
        <dbReference type="EMBL" id="KAF3320794.1"/>
    </source>
</evidence>
<gene>
    <name evidence="1" type="ORF">FCM35_KLT14928</name>
</gene>
<reference evidence="1" key="1">
    <citation type="submission" date="2020-01" db="EMBL/GenBank/DDBJ databases">
        <title>Genome sequence of Kobresia littledalei, the first chromosome-level genome in the family Cyperaceae.</title>
        <authorList>
            <person name="Qu G."/>
        </authorList>
    </citation>
    <scope>NUCLEOTIDE SEQUENCE</scope>
    <source>
        <strain evidence="1">C.B.Clarke</strain>
        <tissue evidence="1">Leaf</tissue>
    </source>
</reference>
<keyword evidence="2" id="KW-1185">Reference proteome</keyword>
<dbReference type="EMBL" id="SWLB01000028">
    <property type="protein sequence ID" value="KAF3320794.1"/>
    <property type="molecule type" value="Genomic_DNA"/>
</dbReference>
<organism evidence="1 2">
    <name type="scientific">Carex littledalei</name>
    <dbReference type="NCBI Taxonomy" id="544730"/>
    <lineage>
        <taxon>Eukaryota</taxon>
        <taxon>Viridiplantae</taxon>
        <taxon>Streptophyta</taxon>
        <taxon>Embryophyta</taxon>
        <taxon>Tracheophyta</taxon>
        <taxon>Spermatophyta</taxon>
        <taxon>Magnoliopsida</taxon>
        <taxon>Liliopsida</taxon>
        <taxon>Poales</taxon>
        <taxon>Cyperaceae</taxon>
        <taxon>Cyperoideae</taxon>
        <taxon>Cariceae</taxon>
        <taxon>Carex</taxon>
        <taxon>Carex subgen. Euthyceras</taxon>
    </lineage>
</organism>
<comment type="caution">
    <text evidence="1">The sequence shown here is derived from an EMBL/GenBank/DDBJ whole genome shotgun (WGS) entry which is preliminary data.</text>
</comment>
<dbReference type="AlphaFoldDB" id="A0A833QKX8"/>
<accession>A0A833QKX8</accession>